<protein>
    <submittedName>
        <fullName evidence="8">DivIVA domain-containing protein</fullName>
    </submittedName>
</protein>
<name>A0A926E8J5_9FIRM</name>
<keyword evidence="3" id="KW-0132">Cell division</keyword>
<comment type="subcellular location">
    <subcellularLocation>
        <location evidence="1">Cytoplasm</location>
    </subcellularLocation>
</comment>
<feature type="compositionally biased region" description="Basic and acidic residues" evidence="7">
    <location>
        <begin position="188"/>
        <end position="200"/>
    </location>
</feature>
<evidence type="ECO:0000313" key="9">
    <source>
        <dbReference type="Proteomes" id="UP000610862"/>
    </source>
</evidence>
<proteinExistence type="predicted"/>
<keyword evidence="9" id="KW-1185">Reference proteome</keyword>
<sequence length="200" mass="23152">MIRPIDIQEKDFSRSVRGYKEDEVNQFLDEITIDLERLLNELRETKEENSRLVEELERYRSSEGTVVETLEAAKTLMADISASAEKRADILLKNAELDAQLMQKEARDTADRIAEESKVMKNRFIDFRTKYKQLLQSELQRFESLSGEMFPELGIDDFDDLPQAPQDRASDQPKSGAGTFRYKSGSRPGDKQETMRNVKY</sequence>
<dbReference type="NCBIfam" id="TIGR03544">
    <property type="entry name" value="DivI1A_domain"/>
    <property type="match status" value="1"/>
</dbReference>
<reference evidence="8" key="1">
    <citation type="submission" date="2020-08" db="EMBL/GenBank/DDBJ databases">
        <title>Genome public.</title>
        <authorList>
            <person name="Liu C."/>
            <person name="Sun Q."/>
        </authorList>
    </citation>
    <scope>NUCLEOTIDE SEQUENCE</scope>
    <source>
        <strain evidence="8">NSJ-24</strain>
    </source>
</reference>
<accession>A0A926E8J5</accession>
<dbReference type="Gene3D" id="6.10.250.660">
    <property type="match status" value="1"/>
</dbReference>
<evidence type="ECO:0000256" key="4">
    <source>
        <dbReference type="ARBA" id="ARBA00023054"/>
    </source>
</evidence>
<evidence type="ECO:0000256" key="2">
    <source>
        <dbReference type="ARBA" id="ARBA00022490"/>
    </source>
</evidence>
<evidence type="ECO:0000313" key="8">
    <source>
        <dbReference type="EMBL" id="MBC8567252.1"/>
    </source>
</evidence>
<evidence type="ECO:0000256" key="7">
    <source>
        <dbReference type="SAM" id="MobiDB-lite"/>
    </source>
</evidence>
<organism evidence="8 9">
    <name type="scientific">Lentihominibacter hominis</name>
    <dbReference type="NCBI Taxonomy" id="2763645"/>
    <lineage>
        <taxon>Bacteria</taxon>
        <taxon>Bacillati</taxon>
        <taxon>Bacillota</taxon>
        <taxon>Clostridia</taxon>
        <taxon>Peptostreptococcales</taxon>
        <taxon>Anaerovoracaceae</taxon>
        <taxon>Lentihominibacter</taxon>
    </lineage>
</organism>
<comment type="caution">
    <text evidence="8">The sequence shown here is derived from an EMBL/GenBank/DDBJ whole genome shotgun (WGS) entry which is preliminary data.</text>
</comment>
<evidence type="ECO:0000256" key="3">
    <source>
        <dbReference type="ARBA" id="ARBA00022618"/>
    </source>
</evidence>
<dbReference type="AlphaFoldDB" id="A0A926E8J5"/>
<dbReference type="Proteomes" id="UP000610862">
    <property type="component" value="Unassembled WGS sequence"/>
</dbReference>
<feature type="region of interest" description="Disordered" evidence="7">
    <location>
        <begin position="154"/>
        <end position="200"/>
    </location>
</feature>
<feature type="coiled-coil region" evidence="6">
    <location>
        <begin position="28"/>
        <end position="62"/>
    </location>
</feature>
<dbReference type="EMBL" id="JACRTA010000001">
    <property type="protein sequence ID" value="MBC8567252.1"/>
    <property type="molecule type" value="Genomic_DNA"/>
</dbReference>
<evidence type="ECO:0000256" key="1">
    <source>
        <dbReference type="ARBA" id="ARBA00004496"/>
    </source>
</evidence>
<dbReference type="PANTHER" id="PTHR35794:SF1">
    <property type="entry name" value="CELL CYCLE PROTEIN GPSB"/>
    <property type="match status" value="1"/>
</dbReference>
<dbReference type="PANTHER" id="PTHR35794">
    <property type="entry name" value="CELL DIVISION PROTEIN DIVIVA"/>
    <property type="match status" value="1"/>
</dbReference>
<keyword evidence="4 6" id="KW-0175">Coiled coil</keyword>
<evidence type="ECO:0000256" key="6">
    <source>
        <dbReference type="SAM" id="Coils"/>
    </source>
</evidence>
<dbReference type="InterPro" id="IPR007793">
    <property type="entry name" value="DivIVA_fam"/>
</dbReference>
<dbReference type="InterPro" id="IPR019933">
    <property type="entry name" value="DivIVA_domain"/>
</dbReference>
<keyword evidence="2" id="KW-0963">Cytoplasm</keyword>
<dbReference type="Pfam" id="PF05103">
    <property type="entry name" value="DivIVA"/>
    <property type="match status" value="1"/>
</dbReference>
<gene>
    <name evidence="8" type="ORF">H8692_00550</name>
</gene>
<dbReference type="GO" id="GO:0051301">
    <property type="term" value="P:cell division"/>
    <property type="evidence" value="ECO:0007669"/>
    <property type="project" value="UniProtKB-KW"/>
</dbReference>
<keyword evidence="5" id="KW-0131">Cell cycle</keyword>
<evidence type="ECO:0000256" key="5">
    <source>
        <dbReference type="ARBA" id="ARBA00023306"/>
    </source>
</evidence>
<dbReference type="RefSeq" id="WP_177269818.1">
    <property type="nucleotide sequence ID" value="NZ_JACRTA010000001.1"/>
</dbReference>
<dbReference type="GO" id="GO:0005737">
    <property type="term" value="C:cytoplasm"/>
    <property type="evidence" value="ECO:0007669"/>
    <property type="project" value="UniProtKB-SubCell"/>
</dbReference>